<evidence type="ECO:0000256" key="3">
    <source>
        <dbReference type="SAM" id="Phobius"/>
    </source>
</evidence>
<feature type="coiled-coil region" evidence="2">
    <location>
        <begin position="131"/>
        <end position="162"/>
    </location>
</feature>
<dbReference type="InterPro" id="IPR010090">
    <property type="entry name" value="Phage_tape_meas"/>
</dbReference>
<protein>
    <submittedName>
        <fullName evidence="5">Phage tail tape measure protein</fullName>
    </submittedName>
</protein>
<reference evidence="5 6" key="1">
    <citation type="submission" date="2019-01" db="EMBL/GenBank/DDBJ databases">
        <title>Sphingomonas mucosissima sp. nov. and Sphingomonas desiccabilis sp. nov., from biological soil crusts in the Colorado Plateau, USA.</title>
        <authorList>
            <person name="Zhu D."/>
        </authorList>
    </citation>
    <scope>NUCLEOTIDE SEQUENCE [LARGE SCALE GENOMIC DNA]</scope>
    <source>
        <strain evidence="5 6">CP1D</strain>
    </source>
</reference>
<dbReference type="PRINTS" id="PR00173">
    <property type="entry name" value="EDTRNSPORT"/>
</dbReference>
<dbReference type="PANTHER" id="PTHR37813:SF1">
    <property type="entry name" value="FELS-2 PROPHAGE PROTEIN"/>
    <property type="match status" value="1"/>
</dbReference>
<evidence type="ECO:0000256" key="2">
    <source>
        <dbReference type="SAM" id="Coils"/>
    </source>
</evidence>
<organism evidence="5 6">
    <name type="scientific">Sphingomonas desiccabilis</name>
    <dbReference type="NCBI Taxonomy" id="429134"/>
    <lineage>
        <taxon>Bacteria</taxon>
        <taxon>Pseudomonadati</taxon>
        <taxon>Pseudomonadota</taxon>
        <taxon>Alphaproteobacteria</taxon>
        <taxon>Sphingomonadales</taxon>
        <taxon>Sphingomonadaceae</taxon>
        <taxon>Sphingomonas</taxon>
    </lineage>
</organism>
<feature type="transmembrane region" description="Helical" evidence="3">
    <location>
        <begin position="625"/>
        <end position="644"/>
    </location>
</feature>
<sequence length="857" mass="90157">MLLAASDRVTKPLRDIAGGSRAATEALRGTRERLRELDRQQEQLNSFATLRAGMRSSATAMRAAEQRAAALGREIEQTAKPTRAIKREFAEATRAAEQLATSHRHDVQQLRELRGALQAAGANTRDLAGYERNLASRYADTNRELAEQEHRLERVANREQRMGAARDRFSRTMGTASNVAGAGMGMLATAGAMALPIVAGIKGAQEYESAMTDIGQKANLTRAATARMGVDLLRAARAANQLPEAMQGGVDTLSGFGLDPRQATAMMQPIGRAATAYKAEISDLAAASFAAHDNLKVALDDTGRMIDAMAAAGKAGAFEVKDMAQYFPSLSAAYQGLGQTGVAAGSDLAAALQITRKGAGDSASAATNLGNILQKITSPATVRAFGKMGVDLPKALKRMYAEGKTPIEAISELTNKTLKGDLSRLGYLFEDAQVQQGLRPLIQNMEEYRRIRSEAMSASGTTDTDFAERLRDSEEQTKQLTVNAQTLGIQLGTVLLPNVNDLLGKAAAMASRLGDWSQRHPALTKAIVLATVAITALMGAAALLTLAYAAMMGPMALFGALSTATGIAMAPLIGIVLGVVAAVALLAYGAYQVYNNWGAISGFFGGIWERIRSTFTSNWAFIRNLLLGALVIFMPPVAALMLVAKAVYGNWDRIRAGFMAGVAFLAAIVGPMVQPLYNALNLVGGLVGRFSQMGLHLIQGLGRGILSGVGWVLKLITNVATTIGGAFAKAMGIHSPSRVFMAYGGHLMAGLHNGIDNDADAPVGRMTRLSRDLTRALAVTAATPALAVAGGAPGPGSPPAAPRAAAPAPLAVTININGANRDPQEIATAVEQALARFDAARRADSYSAFADDADWNV</sequence>
<gene>
    <name evidence="5" type="ORF">EO081_05865</name>
</gene>
<dbReference type="Proteomes" id="UP000292347">
    <property type="component" value="Unassembled WGS sequence"/>
</dbReference>
<dbReference type="EMBL" id="SDPT01000001">
    <property type="protein sequence ID" value="RXZ35698.1"/>
    <property type="molecule type" value="Genomic_DNA"/>
</dbReference>
<dbReference type="OrthoDB" id="8019720at2"/>
<keyword evidence="1" id="KW-1188">Viral release from host cell</keyword>
<proteinExistence type="predicted"/>
<accession>A0A4Q2J1J5</accession>
<keyword evidence="6" id="KW-1185">Reference proteome</keyword>
<comment type="caution">
    <text evidence="5">The sequence shown here is derived from an EMBL/GenBank/DDBJ whole genome shotgun (WGS) entry which is preliminary data.</text>
</comment>
<keyword evidence="2" id="KW-0175">Coiled coil</keyword>
<dbReference type="NCBIfam" id="TIGR01760">
    <property type="entry name" value="tape_meas_TP901"/>
    <property type="match status" value="1"/>
</dbReference>
<keyword evidence="3" id="KW-0472">Membrane</keyword>
<feature type="transmembrane region" description="Helical" evidence="3">
    <location>
        <begin position="656"/>
        <end position="673"/>
    </location>
</feature>
<feature type="domain" description="Phage tail tape measure protein" evidence="4">
    <location>
        <begin position="247"/>
        <end position="418"/>
    </location>
</feature>
<keyword evidence="3" id="KW-1133">Transmembrane helix</keyword>
<dbReference type="Pfam" id="PF10145">
    <property type="entry name" value="PhageMin_Tail"/>
    <property type="match status" value="1"/>
</dbReference>
<name>A0A4Q2J1J5_9SPHN</name>
<evidence type="ECO:0000313" key="5">
    <source>
        <dbReference type="EMBL" id="RXZ35698.1"/>
    </source>
</evidence>
<feature type="transmembrane region" description="Helical" evidence="3">
    <location>
        <begin position="527"/>
        <end position="550"/>
    </location>
</feature>
<dbReference type="PANTHER" id="PTHR37813">
    <property type="entry name" value="FELS-2 PROPHAGE PROTEIN"/>
    <property type="match status" value="1"/>
</dbReference>
<evidence type="ECO:0000259" key="4">
    <source>
        <dbReference type="Pfam" id="PF10145"/>
    </source>
</evidence>
<evidence type="ECO:0000313" key="6">
    <source>
        <dbReference type="Proteomes" id="UP000292347"/>
    </source>
</evidence>
<dbReference type="AlphaFoldDB" id="A0A4Q2J1J5"/>
<keyword evidence="3" id="KW-0812">Transmembrane</keyword>
<evidence type="ECO:0000256" key="1">
    <source>
        <dbReference type="ARBA" id="ARBA00022612"/>
    </source>
</evidence>
<feature type="transmembrane region" description="Helical" evidence="3">
    <location>
        <begin position="557"/>
        <end position="588"/>
    </location>
</feature>